<reference evidence="5" key="2">
    <citation type="submission" date="2023-05" db="EMBL/GenBank/DDBJ databases">
        <authorList>
            <consortium name="Lawrence Berkeley National Laboratory"/>
            <person name="Steindorff A."/>
            <person name="Hensen N."/>
            <person name="Bonometti L."/>
            <person name="Westerberg I."/>
            <person name="Brannstrom I.O."/>
            <person name="Guillou S."/>
            <person name="Cros-Aarteil S."/>
            <person name="Calhoun S."/>
            <person name="Haridas S."/>
            <person name="Kuo A."/>
            <person name="Mondo S."/>
            <person name="Pangilinan J."/>
            <person name="Riley R."/>
            <person name="Labutti K."/>
            <person name="Andreopoulos B."/>
            <person name="Lipzen A."/>
            <person name="Chen C."/>
            <person name="Yanf M."/>
            <person name="Daum C."/>
            <person name="Ng V."/>
            <person name="Clum A."/>
            <person name="Ohm R."/>
            <person name="Martin F."/>
            <person name="Silar P."/>
            <person name="Natvig D."/>
            <person name="Lalanne C."/>
            <person name="Gautier V."/>
            <person name="Ament-Velasquez S.L."/>
            <person name="Kruys A."/>
            <person name="Hutchinson M.I."/>
            <person name="Powell A.J."/>
            <person name="Barry K."/>
            <person name="Miller A.N."/>
            <person name="Grigoriev I.V."/>
            <person name="Debuchy R."/>
            <person name="Gladieux P."/>
            <person name="Thoren M.H."/>
            <person name="Johannesson H."/>
        </authorList>
    </citation>
    <scope>NUCLEOTIDE SEQUENCE</scope>
    <source>
        <strain evidence="5">CBS 990.96</strain>
    </source>
</reference>
<dbReference type="Pfam" id="PF00069">
    <property type="entry name" value="Pkinase"/>
    <property type="match status" value="1"/>
</dbReference>
<dbReference type="Proteomes" id="UP001301958">
    <property type="component" value="Unassembled WGS sequence"/>
</dbReference>
<feature type="domain" description="Protein kinase" evidence="4">
    <location>
        <begin position="50"/>
        <end position="376"/>
    </location>
</feature>
<dbReference type="AlphaFoldDB" id="A0AAN7BXW3"/>
<dbReference type="GO" id="GO:0004672">
    <property type="term" value="F:protein kinase activity"/>
    <property type="evidence" value="ECO:0007669"/>
    <property type="project" value="InterPro"/>
</dbReference>
<dbReference type="SMART" id="SM00220">
    <property type="entry name" value="S_TKc"/>
    <property type="match status" value="1"/>
</dbReference>
<dbReference type="PANTHER" id="PTHR24198:SF165">
    <property type="entry name" value="ANKYRIN REPEAT-CONTAINING PROTEIN-RELATED"/>
    <property type="match status" value="1"/>
</dbReference>
<feature type="repeat" description="ANK" evidence="3">
    <location>
        <begin position="662"/>
        <end position="691"/>
    </location>
</feature>
<dbReference type="EMBL" id="MU865292">
    <property type="protein sequence ID" value="KAK4231615.1"/>
    <property type="molecule type" value="Genomic_DNA"/>
</dbReference>
<reference evidence="5" key="1">
    <citation type="journal article" date="2023" name="Mol. Phylogenet. Evol.">
        <title>Genome-scale phylogeny and comparative genomics of the fungal order Sordariales.</title>
        <authorList>
            <person name="Hensen N."/>
            <person name="Bonometti L."/>
            <person name="Westerberg I."/>
            <person name="Brannstrom I.O."/>
            <person name="Guillou S."/>
            <person name="Cros-Aarteil S."/>
            <person name="Calhoun S."/>
            <person name="Haridas S."/>
            <person name="Kuo A."/>
            <person name="Mondo S."/>
            <person name="Pangilinan J."/>
            <person name="Riley R."/>
            <person name="LaButti K."/>
            <person name="Andreopoulos B."/>
            <person name="Lipzen A."/>
            <person name="Chen C."/>
            <person name="Yan M."/>
            <person name="Daum C."/>
            <person name="Ng V."/>
            <person name="Clum A."/>
            <person name="Steindorff A."/>
            <person name="Ohm R.A."/>
            <person name="Martin F."/>
            <person name="Silar P."/>
            <person name="Natvig D.O."/>
            <person name="Lalanne C."/>
            <person name="Gautier V."/>
            <person name="Ament-Velasquez S.L."/>
            <person name="Kruys A."/>
            <person name="Hutchinson M.I."/>
            <person name="Powell A.J."/>
            <person name="Barry K."/>
            <person name="Miller A.N."/>
            <person name="Grigoriev I.V."/>
            <person name="Debuchy R."/>
            <person name="Gladieux P."/>
            <person name="Hiltunen Thoren M."/>
            <person name="Johannesson H."/>
        </authorList>
    </citation>
    <scope>NUCLEOTIDE SEQUENCE</scope>
    <source>
        <strain evidence="5">CBS 990.96</strain>
    </source>
</reference>
<keyword evidence="2 3" id="KW-0040">ANK repeat</keyword>
<keyword evidence="6" id="KW-1185">Reference proteome</keyword>
<dbReference type="PANTHER" id="PTHR24198">
    <property type="entry name" value="ANKYRIN REPEAT AND PROTEIN KINASE DOMAIN-CONTAINING PROTEIN"/>
    <property type="match status" value="1"/>
</dbReference>
<evidence type="ECO:0000256" key="2">
    <source>
        <dbReference type="ARBA" id="ARBA00023043"/>
    </source>
</evidence>
<feature type="repeat" description="ANK" evidence="3">
    <location>
        <begin position="945"/>
        <end position="977"/>
    </location>
</feature>
<proteinExistence type="predicted"/>
<name>A0AAN7BXW3_9PEZI</name>
<dbReference type="SUPFAM" id="SSF48403">
    <property type="entry name" value="Ankyrin repeat"/>
    <property type="match status" value="2"/>
</dbReference>
<evidence type="ECO:0000256" key="1">
    <source>
        <dbReference type="ARBA" id="ARBA00022737"/>
    </source>
</evidence>
<comment type="caution">
    <text evidence="5">The sequence shown here is derived from an EMBL/GenBank/DDBJ whole genome shotgun (WGS) entry which is preliminary data.</text>
</comment>
<feature type="repeat" description="ANK" evidence="3">
    <location>
        <begin position="703"/>
        <end position="735"/>
    </location>
</feature>
<dbReference type="Pfam" id="PF00023">
    <property type="entry name" value="Ank"/>
    <property type="match status" value="1"/>
</dbReference>
<protein>
    <recommendedName>
        <fullName evidence="4">Protein kinase domain-containing protein</fullName>
    </recommendedName>
</protein>
<dbReference type="GO" id="GO:0005524">
    <property type="term" value="F:ATP binding"/>
    <property type="evidence" value="ECO:0007669"/>
    <property type="project" value="InterPro"/>
</dbReference>
<dbReference type="Pfam" id="PF12796">
    <property type="entry name" value="Ank_2"/>
    <property type="match status" value="2"/>
</dbReference>
<accession>A0AAN7BXW3</accession>
<dbReference type="PROSITE" id="PS50011">
    <property type="entry name" value="PROTEIN_KINASE_DOM"/>
    <property type="match status" value="1"/>
</dbReference>
<gene>
    <name evidence="5" type="ORF">QBC38DRAFT_407579</name>
</gene>
<dbReference type="InterPro" id="IPR002110">
    <property type="entry name" value="Ankyrin_rpt"/>
</dbReference>
<dbReference type="InterPro" id="IPR011009">
    <property type="entry name" value="Kinase-like_dom_sf"/>
</dbReference>
<dbReference type="PROSITE" id="PS00108">
    <property type="entry name" value="PROTEIN_KINASE_ST"/>
    <property type="match status" value="1"/>
</dbReference>
<organism evidence="5 6">
    <name type="scientific">Podospora fimiseda</name>
    <dbReference type="NCBI Taxonomy" id="252190"/>
    <lineage>
        <taxon>Eukaryota</taxon>
        <taxon>Fungi</taxon>
        <taxon>Dikarya</taxon>
        <taxon>Ascomycota</taxon>
        <taxon>Pezizomycotina</taxon>
        <taxon>Sordariomycetes</taxon>
        <taxon>Sordariomycetidae</taxon>
        <taxon>Sordariales</taxon>
        <taxon>Podosporaceae</taxon>
        <taxon>Podospora</taxon>
    </lineage>
</organism>
<dbReference type="SMART" id="SM00248">
    <property type="entry name" value="ANK"/>
    <property type="match status" value="9"/>
</dbReference>
<evidence type="ECO:0000256" key="3">
    <source>
        <dbReference type="PROSITE-ProRule" id="PRU00023"/>
    </source>
</evidence>
<dbReference type="SUPFAM" id="SSF56112">
    <property type="entry name" value="Protein kinase-like (PK-like)"/>
    <property type="match status" value="1"/>
</dbReference>
<dbReference type="PROSITE" id="PS50297">
    <property type="entry name" value="ANK_REP_REGION"/>
    <property type="match status" value="2"/>
</dbReference>
<dbReference type="InterPro" id="IPR036770">
    <property type="entry name" value="Ankyrin_rpt-contain_sf"/>
</dbReference>
<feature type="repeat" description="ANK" evidence="3">
    <location>
        <begin position="1024"/>
        <end position="1056"/>
    </location>
</feature>
<dbReference type="Gene3D" id="1.25.40.20">
    <property type="entry name" value="Ankyrin repeat-containing domain"/>
    <property type="match status" value="3"/>
</dbReference>
<keyword evidence="1" id="KW-0677">Repeat</keyword>
<sequence length="1123" mass="124623">MSSSSSFLNSNTWSAPNQATDSLDLLLGPDIGAVITATGTRVPLIEARDLTFDSRLGNGTTFEVTRQVLDDSREYPYYVAVKRLLLPSNTDSIDHRDKLRRRNESAARELRVLTASALQGNHTILPLLGYGWTEDPSGIRPYLVVDYSNHGTLPQYLARIRTALSERREFALDVAVGLKALHDAHIIHGDLKPENVLVFDTLDLSLGRVQMAKLSDFGSSIFHQPGHVDKHLVYAGTPLYKAPEQAERGRFRRAEWSSPQHMYMADIYSLGLTLWDVMKSGECYFDQRWLNMGEFPLHFLERILVSEQDGILNRAAAFCRDIFRDSEEALLERAVSETLHSTLREDPFLRSDLEKAIQTLAQGTTEARPISVYPTVRSTPPTNSSGAVVLGTIQLWNTHATNAAAPPAITRKLTSPQPAPHRPHWLSVTERQSVLVESRTGLGDMLDSVMADHTPWSVQQNTVEKLLRATIRESTAPEYFDSCLHLAFCYLTGFGVQPDRNRTMEYLIKSAAVEGIGRDIRARVSAAFNLDQEALQAGKVADHLYFLNRIHHQNQLSMGPAISRGSSPYWSDAEISAALTLACQHGNLVDAMNLCRQCTKFVPVPEKPTPVHWLIMFGEAEVETIGKALLAESGPCKDHIDTVLTAARSVFLPSHCLELFGSPLHWAARTRNLAMVKLLARLGANVNVRWTRPPRTSLDVQNSELSPLDVAVAFHMAEIVQALIDRGADMYTSHYPTKSPHWHSAMHCIGFGPPLVLLFSRFVIHGRHYSEAMRKTVEVLLSNGVHIDTEVLGGTTPLMLAAGTPWVEEYILQEVINAGACPRRIRESDGADTLSILIQKLRWRRFDDAGLRLVAPLVADTINVLDKNGLNPLHYASMSGSHIGIRALSDAVPDTFDINTRNSKGQHAMDLAARLNMTEVISLLVKNYNVPVDILSVVPKRDDKIEVTPLAVAANRKHKEAVDLLLSLGANPDFASSGAHTFGPNLLHLACIEHFQEQESLVEHLLRSHSSLCDASFLNAVDAKGWTVLHKATFYGDVEAVKALLAYGANQTIPDHDITHPMTALELAEPFVDLWEFNGPDVNLLGAVFKHIVEWGPQKLTEFVEAMKEIAILLRQNHPLHPI</sequence>
<evidence type="ECO:0000259" key="4">
    <source>
        <dbReference type="PROSITE" id="PS50011"/>
    </source>
</evidence>
<dbReference type="InterPro" id="IPR008271">
    <property type="entry name" value="Ser/Thr_kinase_AS"/>
</dbReference>
<dbReference type="InterPro" id="IPR000719">
    <property type="entry name" value="Prot_kinase_dom"/>
</dbReference>
<dbReference type="PROSITE" id="PS50088">
    <property type="entry name" value="ANK_REPEAT"/>
    <property type="match status" value="4"/>
</dbReference>
<evidence type="ECO:0000313" key="5">
    <source>
        <dbReference type="EMBL" id="KAK4231615.1"/>
    </source>
</evidence>
<evidence type="ECO:0000313" key="6">
    <source>
        <dbReference type="Proteomes" id="UP001301958"/>
    </source>
</evidence>
<dbReference type="Gene3D" id="1.10.510.10">
    <property type="entry name" value="Transferase(Phosphotransferase) domain 1"/>
    <property type="match status" value="1"/>
</dbReference>